<accession>A0A165ETI9</accession>
<dbReference type="InParanoid" id="A0A165ETI9"/>
<evidence type="ECO:0000259" key="2">
    <source>
        <dbReference type="Pfam" id="PF17667"/>
    </source>
</evidence>
<feature type="region of interest" description="Disordered" evidence="1">
    <location>
        <begin position="556"/>
        <end position="578"/>
    </location>
</feature>
<evidence type="ECO:0000313" key="4">
    <source>
        <dbReference type="Proteomes" id="UP000077266"/>
    </source>
</evidence>
<dbReference type="OrthoDB" id="5569250at2759"/>
<feature type="compositionally biased region" description="Basic and acidic residues" evidence="1">
    <location>
        <begin position="816"/>
        <end position="825"/>
    </location>
</feature>
<dbReference type="InterPro" id="IPR040976">
    <property type="entry name" value="Pkinase_fungal"/>
</dbReference>
<dbReference type="AlphaFoldDB" id="A0A165ETI9"/>
<dbReference type="Proteomes" id="UP000077266">
    <property type="component" value="Unassembled WGS sequence"/>
</dbReference>
<dbReference type="EMBL" id="KV426119">
    <property type="protein sequence ID" value="KZV87648.1"/>
    <property type="molecule type" value="Genomic_DNA"/>
</dbReference>
<keyword evidence="4" id="KW-1185">Reference proteome</keyword>
<reference evidence="3 4" key="1">
    <citation type="journal article" date="2016" name="Mol. Biol. Evol.">
        <title>Comparative Genomics of Early-Diverging Mushroom-Forming Fungi Provides Insights into the Origins of Lignocellulose Decay Capabilities.</title>
        <authorList>
            <person name="Nagy L.G."/>
            <person name="Riley R."/>
            <person name="Tritt A."/>
            <person name="Adam C."/>
            <person name="Daum C."/>
            <person name="Floudas D."/>
            <person name="Sun H."/>
            <person name="Yadav J.S."/>
            <person name="Pangilinan J."/>
            <person name="Larsson K.H."/>
            <person name="Matsuura K."/>
            <person name="Barry K."/>
            <person name="Labutti K."/>
            <person name="Kuo R."/>
            <person name="Ohm R.A."/>
            <person name="Bhattacharya S.S."/>
            <person name="Shirouzu T."/>
            <person name="Yoshinaga Y."/>
            <person name="Martin F.M."/>
            <person name="Grigoriev I.V."/>
            <person name="Hibbett D.S."/>
        </authorList>
    </citation>
    <scope>NUCLEOTIDE SEQUENCE [LARGE SCALE GENOMIC DNA]</scope>
    <source>
        <strain evidence="3 4">HHB12029</strain>
    </source>
</reference>
<sequence length="838" mass="94579">MSAHQSHKADSKYAWEISLNPSSWMSSYVTDVYDSFPDEVWASICKHPTVELAYKTLANQPLRVQKYPYVTFLLNAISLAYVQIVLPNSSDDLEVVFFDSPYLHVTRGDYLGTESKPDWVAFLQSFARLQQDVKKAEDAVGRNEALVAKSMALPQGWPRLLGVGEGKPGPSNSTDEGQFLSYLRSLKTYRPDLRIVHGFQLDDTRLRLASQNACSTTDSDHIERCSPDQLHGWIAHVALLYRSASAHDPAIMHRLPEDDMVRCDIKLGDNTVCVTPAYASRPPGRMTWVGFEIGGDSNALESVCSQPCVGVVKISYQNNEGRFKEGELLDTIHADGWLPGVVRHVFWERDEDAKVGDLTLPDDDPTRLVRVKETLHLRSVGDPLSQCKTPLQMLKVAYDAAETHLQLLKRKVIHRDLSWYNILCNPWHNPRTLDDKKPMAGIPCIDYILTGDATKEPCCLIADFDHAGKIPDIYKPGYQGRRERTATPMFSSIEISARELLPRDVNALKLQNLTPKFRNVERLPVFRRAFPDGDGGFVEMFEKIVELESERARLIAPDSDVDSDSEDNNNNNNSDNTEEELQALRYTDPATVVHDPCYDVQSIYWSLLWFFVRALPKGREPRDELNGKFSKLANTLLAHTIGDDEDRTQFLFRWDGPKAHVHPDLVHFAKLFKNLALYLSVPWHMYKNHPDVHVPYDHAHTAVRRLLLAEIYSLNQPSNPFNVTLDPTQPRIINMVTTIVTDRTKEPTVRDSTTTAKRKARAAGLEQGDSDAKRQRVHGVDDSGAAPATPEPTTYKVIPGHKCYKRGCLPQSAGARAEKVRDDRYLFFGSGNRKPNPS</sequence>
<feature type="domain" description="Fungal-type protein kinase" evidence="2">
    <location>
        <begin position="363"/>
        <end position="609"/>
    </location>
</feature>
<evidence type="ECO:0000256" key="1">
    <source>
        <dbReference type="SAM" id="MobiDB-lite"/>
    </source>
</evidence>
<dbReference type="InterPro" id="IPR011009">
    <property type="entry name" value="Kinase-like_dom_sf"/>
</dbReference>
<protein>
    <recommendedName>
        <fullName evidence="2">Fungal-type protein kinase domain-containing protein</fullName>
    </recommendedName>
</protein>
<evidence type="ECO:0000313" key="3">
    <source>
        <dbReference type="EMBL" id="KZV87648.1"/>
    </source>
</evidence>
<dbReference type="SUPFAM" id="SSF56112">
    <property type="entry name" value="Protein kinase-like (PK-like)"/>
    <property type="match status" value="1"/>
</dbReference>
<proteinExistence type="predicted"/>
<feature type="region of interest" description="Disordered" evidence="1">
    <location>
        <begin position="743"/>
        <end position="794"/>
    </location>
</feature>
<gene>
    <name evidence="3" type="ORF">EXIGLDRAFT_196903</name>
</gene>
<feature type="region of interest" description="Disordered" evidence="1">
    <location>
        <begin position="811"/>
        <end position="838"/>
    </location>
</feature>
<dbReference type="Pfam" id="PF17667">
    <property type="entry name" value="Pkinase_fungal"/>
    <property type="match status" value="1"/>
</dbReference>
<name>A0A165ETI9_EXIGL</name>
<organism evidence="3 4">
    <name type="scientific">Exidia glandulosa HHB12029</name>
    <dbReference type="NCBI Taxonomy" id="1314781"/>
    <lineage>
        <taxon>Eukaryota</taxon>
        <taxon>Fungi</taxon>
        <taxon>Dikarya</taxon>
        <taxon>Basidiomycota</taxon>
        <taxon>Agaricomycotina</taxon>
        <taxon>Agaricomycetes</taxon>
        <taxon>Auriculariales</taxon>
        <taxon>Exidiaceae</taxon>
        <taxon>Exidia</taxon>
    </lineage>
</organism>
<feature type="compositionally biased region" description="Basic and acidic residues" evidence="1">
    <location>
        <begin position="770"/>
        <end position="781"/>
    </location>
</feature>